<feature type="transmembrane region" description="Helical" evidence="13">
    <location>
        <begin position="123"/>
        <end position="144"/>
    </location>
</feature>
<dbReference type="EMBL" id="CAJOBO010000464">
    <property type="protein sequence ID" value="CAF4227861.1"/>
    <property type="molecule type" value="Genomic_DNA"/>
</dbReference>
<comment type="caution">
    <text evidence="17">The sequence shown here is derived from an EMBL/GenBank/DDBJ whole genome shotgun (WGS) entry which is preliminary data.</text>
</comment>
<keyword evidence="9 13" id="KW-1133">Transmembrane helix</keyword>
<name>A0A820DB77_9BILA</name>
<evidence type="ECO:0000256" key="11">
    <source>
        <dbReference type="ARBA" id="ARBA00093408"/>
    </source>
</evidence>
<evidence type="ECO:0000313" key="20">
    <source>
        <dbReference type="Proteomes" id="UP000663873"/>
    </source>
</evidence>
<evidence type="ECO:0000313" key="19">
    <source>
        <dbReference type="Proteomes" id="UP000663851"/>
    </source>
</evidence>
<comment type="subcellular location">
    <subcellularLocation>
        <location evidence="1 13">Endoplasmic reticulum membrane</location>
        <topology evidence="1 13">Multi-pass membrane protein</topology>
    </subcellularLocation>
</comment>
<organism evidence="17 19">
    <name type="scientific">Rotaria socialis</name>
    <dbReference type="NCBI Taxonomy" id="392032"/>
    <lineage>
        <taxon>Eukaryota</taxon>
        <taxon>Metazoa</taxon>
        <taxon>Spiralia</taxon>
        <taxon>Gnathifera</taxon>
        <taxon>Rotifera</taxon>
        <taxon>Eurotatoria</taxon>
        <taxon>Bdelloidea</taxon>
        <taxon>Philodinida</taxon>
        <taxon>Philodinidae</taxon>
        <taxon>Rotaria</taxon>
    </lineage>
</organism>
<keyword evidence="7 13" id="KW-0812">Transmembrane</keyword>
<feature type="transmembrane region" description="Helical" evidence="13">
    <location>
        <begin position="297"/>
        <end position="313"/>
    </location>
</feature>
<evidence type="ECO:0000256" key="10">
    <source>
        <dbReference type="ARBA" id="ARBA00023136"/>
    </source>
</evidence>
<dbReference type="EC" id="2.4.1.-" evidence="13"/>
<dbReference type="EMBL" id="CAJOBP010028043">
    <property type="protein sequence ID" value="CAF4630377.1"/>
    <property type="molecule type" value="Genomic_DNA"/>
</dbReference>
<evidence type="ECO:0000256" key="7">
    <source>
        <dbReference type="ARBA" id="ARBA00022692"/>
    </source>
</evidence>
<dbReference type="Proteomes" id="UP000663873">
    <property type="component" value="Unassembled WGS sequence"/>
</dbReference>
<comment type="pathway">
    <text evidence="2 13">Glycolipid biosynthesis; glycosylphosphatidylinositol-anchor biosynthesis.</text>
</comment>
<evidence type="ECO:0000313" key="17">
    <source>
        <dbReference type="EMBL" id="CAF4227861.1"/>
    </source>
</evidence>
<dbReference type="Pfam" id="PF05007">
    <property type="entry name" value="Mannosyl_trans"/>
    <property type="match status" value="1"/>
</dbReference>
<evidence type="ECO:0000256" key="5">
    <source>
        <dbReference type="ARBA" id="ARBA00022676"/>
    </source>
</evidence>
<dbReference type="EMBL" id="CAJNXB010005389">
    <property type="protein sequence ID" value="CAF3422474.1"/>
    <property type="molecule type" value="Genomic_DNA"/>
</dbReference>
<dbReference type="AlphaFoldDB" id="A0A820DB77"/>
<dbReference type="UniPathway" id="UPA00196"/>
<sequence length="393" mass="46182">MASLIVHASVSLILHILLIVYGDFHDKQFADDGPLYTDVDYRVVTDAAKYVLQNESPYRRTTYRYTPILAYLVTPNLFLHEYWGKLLFSICNVFVGLLIGWILPINQQKYALLWFYNPMSAVLATRGSYESMVAALVLAMLYNAKQSNERTWITGILLALATHFKIYPVIYSLALYFHVDGKLSLHPTYRRFQLVFSFLLTTLMFNGIFYYCYGYTYLHETYLYHITRRDARHNFSPYFYLTYLRPDNSLLPFVTFIPQIFNTLVFSCRLYDRLELCLFALTFSFVTFNKVTTSQYFLWYLIFIPILLPNIYLTWKKLFLLLVAWLAAQGWWLYHAYQLEFQGKNTFSQIWLASIVFGFVNVIILCAIIYNYRQIVVSVPTPAEKSASEKKND</sequence>
<evidence type="ECO:0000256" key="6">
    <source>
        <dbReference type="ARBA" id="ARBA00022679"/>
    </source>
</evidence>
<evidence type="ECO:0000256" key="8">
    <source>
        <dbReference type="ARBA" id="ARBA00022824"/>
    </source>
</evidence>
<evidence type="ECO:0000313" key="16">
    <source>
        <dbReference type="EMBL" id="CAF3583924.1"/>
    </source>
</evidence>
<dbReference type="GO" id="GO:0051751">
    <property type="term" value="F:alpha-1,4-mannosyltransferase activity"/>
    <property type="evidence" value="ECO:0007669"/>
    <property type="project" value="InterPro"/>
</dbReference>
<feature type="transmembrane region" description="Helical" evidence="13">
    <location>
        <begin position="156"/>
        <end position="179"/>
    </location>
</feature>
<dbReference type="Proteomes" id="UP000663825">
    <property type="component" value="Unassembled WGS sequence"/>
</dbReference>
<keyword evidence="8 13" id="KW-0256">Endoplasmic reticulum</keyword>
<comment type="similarity">
    <text evidence="3 13">Belongs to the PIGM family.</text>
</comment>
<feature type="signal peptide" evidence="14">
    <location>
        <begin position="1"/>
        <end position="22"/>
    </location>
</feature>
<evidence type="ECO:0000256" key="9">
    <source>
        <dbReference type="ARBA" id="ARBA00022989"/>
    </source>
</evidence>
<evidence type="ECO:0000256" key="2">
    <source>
        <dbReference type="ARBA" id="ARBA00004687"/>
    </source>
</evidence>
<evidence type="ECO:0000313" key="15">
    <source>
        <dbReference type="EMBL" id="CAF3422474.1"/>
    </source>
</evidence>
<feature type="transmembrane region" description="Helical" evidence="13">
    <location>
        <begin position="318"/>
        <end position="337"/>
    </location>
</feature>
<keyword evidence="20" id="KW-1185">Reference proteome</keyword>
<dbReference type="Proteomes" id="UP000663833">
    <property type="component" value="Unassembled WGS sequence"/>
</dbReference>
<evidence type="ECO:0000256" key="3">
    <source>
        <dbReference type="ARBA" id="ARBA00011071"/>
    </source>
</evidence>
<evidence type="ECO:0000313" key="18">
    <source>
        <dbReference type="EMBL" id="CAF4630377.1"/>
    </source>
</evidence>
<evidence type="ECO:0000256" key="14">
    <source>
        <dbReference type="SAM" id="SignalP"/>
    </source>
</evidence>
<dbReference type="PANTHER" id="PTHR12886">
    <property type="entry name" value="PIG-M MANNOSYLTRANSFERASE"/>
    <property type="match status" value="1"/>
</dbReference>
<keyword evidence="6 13" id="KW-0808">Transferase</keyword>
<reference evidence="17" key="1">
    <citation type="submission" date="2021-02" db="EMBL/GenBank/DDBJ databases">
        <authorList>
            <person name="Nowell W R."/>
        </authorList>
    </citation>
    <scope>NUCLEOTIDE SEQUENCE</scope>
</reference>
<dbReference type="GO" id="GO:0004376">
    <property type="term" value="F:GPI mannosyltransferase activity"/>
    <property type="evidence" value="ECO:0007669"/>
    <property type="project" value="InterPro"/>
</dbReference>
<proteinExistence type="inferred from homology"/>
<dbReference type="GO" id="GO:0006506">
    <property type="term" value="P:GPI anchor biosynthetic process"/>
    <property type="evidence" value="ECO:0007669"/>
    <property type="project" value="UniProtKB-UniPathway"/>
</dbReference>
<keyword evidence="4 13" id="KW-0337">GPI-anchor biosynthesis</keyword>
<dbReference type="InterPro" id="IPR007704">
    <property type="entry name" value="PIG-M"/>
</dbReference>
<keyword evidence="5 13" id="KW-0328">Glycosyltransferase</keyword>
<evidence type="ECO:0000256" key="1">
    <source>
        <dbReference type="ARBA" id="ARBA00004477"/>
    </source>
</evidence>
<feature type="transmembrane region" description="Helical" evidence="13">
    <location>
        <begin position="86"/>
        <end position="103"/>
    </location>
</feature>
<dbReference type="GO" id="GO:1990529">
    <property type="term" value="C:glycosylphosphatidylinositol-mannosyltransferase I complex"/>
    <property type="evidence" value="ECO:0007669"/>
    <property type="project" value="TreeGrafter"/>
</dbReference>
<dbReference type="GO" id="GO:0005789">
    <property type="term" value="C:endoplasmic reticulum membrane"/>
    <property type="evidence" value="ECO:0007669"/>
    <property type="project" value="UniProtKB-SubCell"/>
</dbReference>
<evidence type="ECO:0000256" key="4">
    <source>
        <dbReference type="ARBA" id="ARBA00022502"/>
    </source>
</evidence>
<dbReference type="PANTHER" id="PTHR12886:SF0">
    <property type="entry name" value="GPI MANNOSYLTRANSFERASE 1"/>
    <property type="match status" value="1"/>
</dbReference>
<feature type="transmembrane region" description="Helical" evidence="13">
    <location>
        <begin position="191"/>
        <end position="213"/>
    </location>
</feature>
<dbReference type="EMBL" id="CAJNYD010004238">
    <property type="protein sequence ID" value="CAF3583924.1"/>
    <property type="molecule type" value="Genomic_DNA"/>
</dbReference>
<comment type="function">
    <text evidence="11 13">Catalytic subunit of the glycosylphosphatidylinositol-mannosyltransferase I complex which catalyzes the transfer of the first mannose, via an alpha-1,4 bond from a dolichol-phosphate-mannose (Dol-P-Man) to the glucosaminyl acyl phosphatidylinositol (GlcN-(acyl)PI) intermediate to generate alpha-D-Man-(1-&gt;4)-alpha-D-GlcN-(1-&gt;6)-(1-radyl,2-acyl-sn-glycero-3-phospho)-2-acyl-inositol and participates in the sixth step of the glycosylphosphatidylinositol-anchor biosynthesis.</text>
</comment>
<keyword evidence="10 13" id="KW-0472">Membrane</keyword>
<evidence type="ECO:0000256" key="12">
    <source>
        <dbReference type="ARBA" id="ARBA00093608"/>
    </source>
</evidence>
<feature type="transmembrane region" description="Helical" evidence="13">
    <location>
        <begin position="349"/>
        <end position="370"/>
    </location>
</feature>
<keyword evidence="14" id="KW-0732">Signal</keyword>
<gene>
    <name evidence="17" type="ORF">HFQ381_LOCUS9043</name>
    <name evidence="16" type="ORF">LUA448_LOCUS29593</name>
    <name evidence="15" type="ORF">TIS948_LOCUS29595</name>
    <name evidence="18" type="ORF">UJA718_LOCUS32541</name>
</gene>
<dbReference type="OrthoDB" id="3821113at2759"/>
<protein>
    <recommendedName>
        <fullName evidence="12 13">GPI alpha-1,4-mannosyltransferase I, catalytic subunit</fullName>
        <ecNumber evidence="13">2.4.1.-</ecNumber>
    </recommendedName>
    <alternativeName>
        <fullName evidence="13">GPI mannosyltransferase I</fullName>
    </alternativeName>
</protein>
<feature type="chain" id="PRO_5035620657" description="GPI alpha-1,4-mannosyltransferase I, catalytic subunit" evidence="14">
    <location>
        <begin position="23"/>
        <end position="393"/>
    </location>
</feature>
<dbReference type="Proteomes" id="UP000663851">
    <property type="component" value="Unassembled WGS sequence"/>
</dbReference>
<evidence type="ECO:0000256" key="13">
    <source>
        <dbReference type="RuleBase" id="RU365064"/>
    </source>
</evidence>
<accession>A0A820DB77</accession>